<organism evidence="2">
    <name type="scientific">Timema tahoe</name>
    <dbReference type="NCBI Taxonomy" id="61484"/>
    <lineage>
        <taxon>Eukaryota</taxon>
        <taxon>Metazoa</taxon>
        <taxon>Ecdysozoa</taxon>
        <taxon>Arthropoda</taxon>
        <taxon>Hexapoda</taxon>
        <taxon>Insecta</taxon>
        <taxon>Pterygota</taxon>
        <taxon>Neoptera</taxon>
        <taxon>Polyneoptera</taxon>
        <taxon>Phasmatodea</taxon>
        <taxon>Timematodea</taxon>
        <taxon>Timematoidea</taxon>
        <taxon>Timematidae</taxon>
        <taxon>Timema</taxon>
    </lineage>
</organism>
<evidence type="ECO:0000313" key="2">
    <source>
        <dbReference type="EMBL" id="CAD7459055.1"/>
    </source>
</evidence>
<dbReference type="SUPFAM" id="SSF101420">
    <property type="entry name" value="C-terminal domain of Ku80"/>
    <property type="match status" value="1"/>
</dbReference>
<dbReference type="Pfam" id="PF08785">
    <property type="entry name" value="Ku_PK_bind"/>
    <property type="match status" value="1"/>
</dbReference>
<dbReference type="EMBL" id="OE002628">
    <property type="protein sequence ID" value="CAD7459055.1"/>
    <property type="molecule type" value="Genomic_DNA"/>
</dbReference>
<sequence length="445" mass="50318">MEIHSMIQTPNENLEENLATLAQALEIELKIDDIETAHRLPTPRANRQSGLPPPQHCLVRRTRWCRVDGCRVDVCHFITDIGPASDGKFYPFEEYNEANHTSLKGIFSKDVTEVGTITPEQDFLTLLKKGEPFYTVSIVKLKTRKTPMSEKKDQNIFGIRETPQQEISYPVTVSVPLPSDGYDYDESEVGVDNINNIQQAKLFQKYKPTCQDNQGSFRHTLEYEKHGNGRTRGVALFLACSGRLREMKTDCMFAVLTSWCDTFDSAAVVKGSSTMQDAIMKLVMHSFGSDGFIKAVAALKLLREKCKELFPDLFNQWLLNLKENLIERGKVGFWNMILKVIHFHYNEVRLDNIGLISVVENPGSTVTAKDAEIFFINSVVKATDSEEDLMDAENLFDEMYKNRHHPINASQTHLALSTPSHKQDNVSPRATAATSRARLVFAIVI</sequence>
<reference evidence="2" key="1">
    <citation type="submission" date="2020-11" db="EMBL/GenBank/DDBJ databases">
        <authorList>
            <person name="Tran Van P."/>
        </authorList>
    </citation>
    <scope>NUCLEOTIDE SEQUENCE</scope>
</reference>
<dbReference type="Gene3D" id="1.25.40.240">
    <property type="entry name" value="Ku, C-terminal domain"/>
    <property type="match status" value="1"/>
</dbReference>
<name>A0A7R9IIK0_9NEOP</name>
<dbReference type="AlphaFoldDB" id="A0A7R9IIK0"/>
<feature type="domain" description="Ku C-terminal" evidence="1">
    <location>
        <begin position="267"/>
        <end position="374"/>
    </location>
</feature>
<dbReference type="InterPro" id="IPR014893">
    <property type="entry name" value="Ku_PK_bind"/>
</dbReference>
<gene>
    <name evidence="2" type="ORF">TTEB3V08_LOCUS7023</name>
</gene>
<proteinExistence type="predicted"/>
<dbReference type="InterPro" id="IPR036494">
    <property type="entry name" value="Ku_C_sf"/>
</dbReference>
<accession>A0A7R9IIK0</accession>
<evidence type="ECO:0000259" key="1">
    <source>
        <dbReference type="Pfam" id="PF08785"/>
    </source>
</evidence>
<protein>
    <recommendedName>
        <fullName evidence="1">Ku C-terminal domain-containing protein</fullName>
    </recommendedName>
</protein>